<dbReference type="RefSeq" id="WP_133233735.1">
    <property type="nucleotide sequence ID" value="NZ_SOZE01000023.1"/>
</dbReference>
<dbReference type="OrthoDB" id="8084682at2"/>
<accession>A0A4Y8S9V3</accession>
<dbReference type="AlphaFoldDB" id="A0A4Y8S9V3"/>
<protein>
    <submittedName>
        <fullName evidence="1">Uncharacterized protein</fullName>
    </submittedName>
</protein>
<dbReference type="Proteomes" id="UP000297540">
    <property type="component" value="Unassembled WGS sequence"/>
</dbReference>
<comment type="caution">
    <text evidence="1">The sequence shown here is derived from an EMBL/GenBank/DDBJ whole genome shotgun (WGS) entry which is preliminary data.</text>
</comment>
<reference evidence="1 2" key="1">
    <citation type="journal article" date="2017" name="Int. J. Syst. Evol. Microbiol.">
        <title>Mucilaginibacterpsychrotolerans sp. nov., isolated from peatlands.</title>
        <authorList>
            <person name="Deng Y."/>
            <person name="Shen L."/>
            <person name="Xu B."/>
            <person name="Liu Y."/>
            <person name="Gu Z."/>
            <person name="Liu H."/>
            <person name="Zhou Y."/>
        </authorList>
    </citation>
    <scope>NUCLEOTIDE SEQUENCE [LARGE SCALE GENOMIC DNA]</scope>
    <source>
        <strain evidence="1 2">NH7-4</strain>
    </source>
</reference>
<evidence type="ECO:0000313" key="2">
    <source>
        <dbReference type="Proteomes" id="UP000297540"/>
    </source>
</evidence>
<evidence type="ECO:0000313" key="1">
    <source>
        <dbReference type="EMBL" id="TFF35204.1"/>
    </source>
</evidence>
<dbReference type="EMBL" id="SOZE01000023">
    <property type="protein sequence ID" value="TFF35204.1"/>
    <property type="molecule type" value="Genomic_DNA"/>
</dbReference>
<gene>
    <name evidence="1" type="ORF">E2R66_19765</name>
</gene>
<organism evidence="1 2">
    <name type="scientific">Mucilaginibacter psychrotolerans</name>
    <dbReference type="NCBI Taxonomy" id="1524096"/>
    <lineage>
        <taxon>Bacteria</taxon>
        <taxon>Pseudomonadati</taxon>
        <taxon>Bacteroidota</taxon>
        <taxon>Sphingobacteriia</taxon>
        <taxon>Sphingobacteriales</taxon>
        <taxon>Sphingobacteriaceae</taxon>
        <taxon>Mucilaginibacter</taxon>
    </lineage>
</organism>
<keyword evidence="2" id="KW-1185">Reference proteome</keyword>
<sequence>MHRIDKPQLTLPTPWEGIEAFFRDLLANGWALMPMVDLIMHITGTKLHERLFAYTSLDTLATSIYNPIEFGRETLRIKFNRHLQQWHFSYSPKQFEPAEFDRTYAADKGIEKFDNFIRMMKW</sequence>
<name>A0A4Y8S9V3_9SPHI</name>
<proteinExistence type="predicted"/>